<accession>A0A1H9NMJ2</accession>
<protein>
    <submittedName>
        <fullName evidence="1">Uncharacterized protein</fullName>
    </submittedName>
</protein>
<dbReference type="AlphaFoldDB" id="A0A1H9NMJ2"/>
<reference evidence="1 2" key="1">
    <citation type="submission" date="2016-10" db="EMBL/GenBank/DDBJ databases">
        <authorList>
            <person name="de Groot N.N."/>
        </authorList>
    </citation>
    <scope>NUCLEOTIDE SEQUENCE [LARGE SCALE GENOMIC DNA]</scope>
    <source>
        <strain evidence="1 2">ATCC 35958</strain>
    </source>
</reference>
<evidence type="ECO:0000313" key="2">
    <source>
        <dbReference type="Proteomes" id="UP000199766"/>
    </source>
</evidence>
<dbReference type="STRING" id="180197.SAMN02982919_02263"/>
<proteinExistence type="predicted"/>
<organism evidence="1 2">
    <name type="scientific">Giesbergeria anulus</name>
    <dbReference type="NCBI Taxonomy" id="180197"/>
    <lineage>
        <taxon>Bacteria</taxon>
        <taxon>Pseudomonadati</taxon>
        <taxon>Pseudomonadota</taxon>
        <taxon>Betaproteobacteria</taxon>
        <taxon>Burkholderiales</taxon>
        <taxon>Comamonadaceae</taxon>
        <taxon>Giesbergeria</taxon>
    </lineage>
</organism>
<sequence>MADILEQLQQRILVEHGGPKGMQFGWNLTEGDSLIHREAALEIERLRKMVDRLLTHCEDGECATCGAIVCKHGDVMHFHHDGCPSCSTDQTEPIFQSA</sequence>
<dbReference type="OrthoDB" id="9803436at2"/>
<name>A0A1H9NMJ2_9BURK</name>
<dbReference type="RefSeq" id="WP_091457588.1">
    <property type="nucleotide sequence ID" value="NZ_FOGD01000007.1"/>
</dbReference>
<dbReference type="EMBL" id="FOGD01000007">
    <property type="protein sequence ID" value="SER36859.1"/>
    <property type="molecule type" value="Genomic_DNA"/>
</dbReference>
<dbReference type="Proteomes" id="UP000199766">
    <property type="component" value="Unassembled WGS sequence"/>
</dbReference>
<gene>
    <name evidence="1" type="ORF">SAMN02982919_02263</name>
</gene>
<keyword evidence="2" id="KW-1185">Reference proteome</keyword>
<evidence type="ECO:0000313" key="1">
    <source>
        <dbReference type="EMBL" id="SER36859.1"/>
    </source>
</evidence>